<comment type="subcellular location">
    <subcellularLocation>
        <location evidence="2">Cytoplasm</location>
    </subcellularLocation>
</comment>
<dbReference type="OrthoDB" id="9778208at2"/>
<evidence type="ECO:0000256" key="7">
    <source>
        <dbReference type="ARBA" id="ARBA00022679"/>
    </source>
</evidence>
<evidence type="ECO:0000256" key="4">
    <source>
        <dbReference type="ARBA" id="ARBA00011905"/>
    </source>
</evidence>
<dbReference type="Gene3D" id="3.40.50.150">
    <property type="entry name" value="Vaccinia Virus protein VP39"/>
    <property type="match status" value="1"/>
</dbReference>
<dbReference type="GO" id="GO:0032259">
    <property type="term" value="P:methylation"/>
    <property type="evidence" value="ECO:0007669"/>
    <property type="project" value="UniProtKB-KW"/>
</dbReference>
<evidence type="ECO:0000256" key="1">
    <source>
        <dbReference type="ARBA" id="ARBA00000903"/>
    </source>
</evidence>
<evidence type="ECO:0000256" key="3">
    <source>
        <dbReference type="ARBA" id="ARBA00008145"/>
    </source>
</evidence>
<dbReference type="STRING" id="394096.DB31_7597"/>
<reference evidence="10 11" key="1">
    <citation type="submission" date="2014-04" db="EMBL/GenBank/DDBJ databases">
        <title>Genome assembly of Hyalangium minutum DSM 14724.</title>
        <authorList>
            <person name="Sharma G."/>
            <person name="Subramanian S."/>
        </authorList>
    </citation>
    <scope>NUCLEOTIDE SEQUENCE [LARGE SCALE GENOMIC DNA]</scope>
    <source>
        <strain evidence="10 11">DSM 14724</strain>
    </source>
</reference>
<dbReference type="PATRIC" id="fig|394096.3.peg.3637"/>
<dbReference type="PIRSF" id="PIRSF023956">
    <property type="entry name" value="Thiopurine_S-methyltransferase"/>
    <property type="match status" value="1"/>
</dbReference>
<dbReference type="InterPro" id="IPR025835">
    <property type="entry name" value="Thiopurine_S-MeTrfase"/>
</dbReference>
<dbReference type="InterPro" id="IPR029063">
    <property type="entry name" value="SAM-dependent_MTases_sf"/>
</dbReference>
<organism evidence="10 11">
    <name type="scientific">Hyalangium minutum</name>
    <dbReference type="NCBI Taxonomy" id="394096"/>
    <lineage>
        <taxon>Bacteria</taxon>
        <taxon>Pseudomonadati</taxon>
        <taxon>Myxococcota</taxon>
        <taxon>Myxococcia</taxon>
        <taxon>Myxococcales</taxon>
        <taxon>Cystobacterineae</taxon>
        <taxon>Archangiaceae</taxon>
        <taxon>Hyalangium</taxon>
    </lineage>
</organism>
<evidence type="ECO:0000256" key="2">
    <source>
        <dbReference type="ARBA" id="ARBA00004496"/>
    </source>
</evidence>
<keyword evidence="7 10" id="KW-0808">Transferase</keyword>
<comment type="caution">
    <text evidence="10">The sequence shown here is derived from an EMBL/GenBank/DDBJ whole genome shotgun (WGS) entry which is preliminary data.</text>
</comment>
<comment type="catalytic activity">
    <reaction evidence="1">
        <text>S-adenosyl-L-methionine + a thiopurine = S-adenosyl-L-homocysteine + a thiopurine S-methylether.</text>
        <dbReference type="EC" id="2.1.1.67"/>
    </reaction>
</comment>
<dbReference type="AlphaFoldDB" id="A0A085WKZ7"/>
<keyword evidence="5" id="KW-0963">Cytoplasm</keyword>
<dbReference type="GO" id="GO:0008119">
    <property type="term" value="F:thiopurine S-methyltransferase activity"/>
    <property type="evidence" value="ECO:0007669"/>
    <property type="project" value="UniProtKB-UniRule"/>
</dbReference>
<dbReference type="InterPro" id="IPR008854">
    <property type="entry name" value="TPMT"/>
</dbReference>
<gene>
    <name evidence="10" type="ORF">DB31_7597</name>
</gene>
<dbReference type="GO" id="GO:0005737">
    <property type="term" value="C:cytoplasm"/>
    <property type="evidence" value="ECO:0007669"/>
    <property type="project" value="UniProtKB-SubCell"/>
</dbReference>
<dbReference type="NCBIfam" id="TIGR03840">
    <property type="entry name" value="TMPT_Se_Te"/>
    <property type="match status" value="1"/>
</dbReference>
<dbReference type="EC" id="2.1.1.67" evidence="4 9"/>
<evidence type="ECO:0000313" key="11">
    <source>
        <dbReference type="Proteomes" id="UP000028725"/>
    </source>
</evidence>
<evidence type="ECO:0000256" key="9">
    <source>
        <dbReference type="NCBIfam" id="TIGR03840"/>
    </source>
</evidence>
<dbReference type="Proteomes" id="UP000028725">
    <property type="component" value="Unassembled WGS sequence"/>
</dbReference>
<keyword evidence="6 10" id="KW-0489">Methyltransferase</keyword>
<dbReference type="PANTHER" id="PTHR10259">
    <property type="entry name" value="THIOPURINE S-METHYLTRANSFERASE"/>
    <property type="match status" value="1"/>
</dbReference>
<name>A0A085WKZ7_9BACT</name>
<proteinExistence type="inferred from homology"/>
<dbReference type="SUPFAM" id="SSF53335">
    <property type="entry name" value="S-adenosyl-L-methionine-dependent methyltransferases"/>
    <property type="match status" value="1"/>
</dbReference>
<dbReference type="EMBL" id="JMCB01000006">
    <property type="protein sequence ID" value="KFE68360.1"/>
    <property type="molecule type" value="Genomic_DNA"/>
</dbReference>
<evidence type="ECO:0000313" key="10">
    <source>
        <dbReference type="EMBL" id="KFE68360.1"/>
    </source>
</evidence>
<dbReference type="HAMAP" id="MF_00812">
    <property type="entry name" value="Thiopur_methtran"/>
    <property type="match status" value="1"/>
</dbReference>
<keyword evidence="8" id="KW-0949">S-adenosyl-L-methionine</keyword>
<evidence type="ECO:0000256" key="6">
    <source>
        <dbReference type="ARBA" id="ARBA00022603"/>
    </source>
</evidence>
<comment type="similarity">
    <text evidence="3">Belongs to the class I-like SAM-binding methyltransferase superfamily. TPMT family.</text>
</comment>
<dbReference type="PROSITE" id="PS51585">
    <property type="entry name" value="SAM_MT_TPMT"/>
    <property type="match status" value="1"/>
</dbReference>
<accession>A0A085WKZ7</accession>
<evidence type="ECO:0000256" key="5">
    <source>
        <dbReference type="ARBA" id="ARBA00022490"/>
    </source>
</evidence>
<dbReference type="PANTHER" id="PTHR10259:SF11">
    <property type="entry name" value="THIOPURINE S-METHYLTRANSFERASE"/>
    <property type="match status" value="1"/>
</dbReference>
<dbReference type="RefSeq" id="WP_044189074.1">
    <property type="nucleotide sequence ID" value="NZ_JMCB01000006.1"/>
</dbReference>
<keyword evidence="11" id="KW-1185">Reference proteome</keyword>
<dbReference type="FunFam" id="3.40.50.150:FF:000101">
    <property type="entry name" value="Thiopurine S-methyltransferase"/>
    <property type="match status" value="1"/>
</dbReference>
<protein>
    <recommendedName>
        <fullName evidence="4 9">Thiopurine S-methyltransferase</fullName>
        <ecNumber evidence="4 9">2.1.1.67</ecNumber>
    </recommendedName>
</protein>
<sequence length="221" mass="24854">MESQFWHERWQQGQIAFHQPEVEKFLGAHFERLGLARGATVFVPLCGKSLDMLWLVSQGYQVVGVELSPIACEAFFSENRIEAATPVTEGPFRVHRAKHQPITLYEGDFFQLSARQTGPLAAFYDRASLIALPPAMRERYAEHFQREMLAPSTSGLLLTVAYQSNTFPGPPFSIPSEEVHRLWGERFQLEQVGQGEEVVGPPTQRISTAKSAWLLTPKAGR</sequence>
<dbReference type="InterPro" id="IPR022474">
    <property type="entry name" value="Thiopur_S-MeTfrase_Se/Te_detox"/>
</dbReference>
<dbReference type="GO" id="GO:0010038">
    <property type="term" value="P:response to metal ion"/>
    <property type="evidence" value="ECO:0007669"/>
    <property type="project" value="InterPro"/>
</dbReference>
<dbReference type="NCBIfam" id="NF009732">
    <property type="entry name" value="PRK13255.1"/>
    <property type="match status" value="1"/>
</dbReference>
<dbReference type="Pfam" id="PF05724">
    <property type="entry name" value="TPMT"/>
    <property type="match status" value="1"/>
</dbReference>
<evidence type="ECO:0000256" key="8">
    <source>
        <dbReference type="ARBA" id="ARBA00022691"/>
    </source>
</evidence>